<feature type="region of interest" description="Disordered" evidence="1">
    <location>
        <begin position="801"/>
        <end position="907"/>
    </location>
</feature>
<sequence length="907" mass="99403">MSEYHKALSRFQLRQQLGRLLAILLGGLAWIALLWLCFGWLDAIHAFESPARIAITWALWILTTIAVVLAGIRFLPVRKRAAADQADLALGDSRRPISAALSLDSSSSDSPLGKLLADRSSTAAATALNQLPWQKTVPWRLSKLPLIAVMALLLVMLALWLGFPGAFVTVANRLLHPTADTPPFSHLVFEIDPAQPAVVYGDELLLHARITGGALEHPVECRVRLQRNGTHLRLPAFRESPTRFSRKLDGVTEPVEIAFACGKARSKWIPVEVMLQPNILAGKVRITPPAYTGMPEMVRPLDTNEISAIEGSTVTLELSSNRPLGSGELTFTPASVPGSEPEAEIYPGTVTTESAVAFSWQAVRPGRLSATLKDIRGTSCAEPLELNLRIIPDQAPVVELSSPPPLLLATPRSVIPIRGHAEDDFMLSQLQFVRTLQGFRDRVKTVAPEISERSYDFTDRFDLDELGLEAGQTIELMLEASDHNPSLLGYGSSSISRIQIISEDQYAEYIRAKTTLAQFDARFRAAQDAMRQARESLQKLKESPDDPKALESARKAQREAAELLEKIADDFTAFDLEKRLQDLARKQAEGLRENLQQLEHFQPQDLDEMLDRLGRQEPEEKQLADDVQFTDDVSSLLEMASRFREIYETQVSIAKRLETIVKELRNGQAQNRRLIPSLADTQAKNRQALDQFKADLRARVNQLQGKHDELAPLIDSAISFLNDLDLAAPETLMDAAAEHGHAGRANDAYTNAELAKEILARLMSKPESFAQATQGIPPSFQGAPDVNKNIEQMLESLFAQRNGQRGNGGDGQDNMGTGGNGGSGTPMSGFSTNLPVVGPDRLDFQPLASSSGQDGGKGKPGLIAPLPTTAEQGRITPTDLQSGDAPQLSEEPVPEPYREAVKGYFTP</sequence>
<name>A0A934S4C1_9BACT</name>
<feature type="transmembrane region" description="Helical" evidence="2">
    <location>
        <begin position="20"/>
        <end position="41"/>
    </location>
</feature>
<dbReference type="RefSeq" id="WP_200268071.1">
    <property type="nucleotide sequence ID" value="NZ_JAENIJ010000005.1"/>
</dbReference>
<keyword evidence="4" id="KW-1185">Reference proteome</keyword>
<accession>A0A934S4C1</accession>
<protein>
    <recommendedName>
        <fullName evidence="5">DUF4175 domain-containing protein</fullName>
    </recommendedName>
</protein>
<dbReference type="Proteomes" id="UP000603141">
    <property type="component" value="Unassembled WGS sequence"/>
</dbReference>
<evidence type="ECO:0008006" key="5">
    <source>
        <dbReference type="Google" id="ProtNLM"/>
    </source>
</evidence>
<evidence type="ECO:0000313" key="4">
    <source>
        <dbReference type="Proteomes" id="UP000603141"/>
    </source>
</evidence>
<evidence type="ECO:0000256" key="2">
    <source>
        <dbReference type="SAM" id="Phobius"/>
    </source>
</evidence>
<gene>
    <name evidence="3" type="ORF">JIN85_04540</name>
</gene>
<feature type="transmembrane region" description="Helical" evidence="2">
    <location>
        <begin position="53"/>
        <end position="75"/>
    </location>
</feature>
<organism evidence="3 4">
    <name type="scientific">Luteolibacter pohnpeiensis</name>
    <dbReference type="NCBI Taxonomy" id="454153"/>
    <lineage>
        <taxon>Bacteria</taxon>
        <taxon>Pseudomonadati</taxon>
        <taxon>Verrucomicrobiota</taxon>
        <taxon>Verrucomicrobiia</taxon>
        <taxon>Verrucomicrobiales</taxon>
        <taxon>Verrucomicrobiaceae</taxon>
        <taxon>Luteolibacter</taxon>
    </lineage>
</organism>
<feature type="transmembrane region" description="Helical" evidence="2">
    <location>
        <begin position="144"/>
        <end position="163"/>
    </location>
</feature>
<evidence type="ECO:0000256" key="1">
    <source>
        <dbReference type="SAM" id="MobiDB-lite"/>
    </source>
</evidence>
<keyword evidence="2" id="KW-0812">Transmembrane</keyword>
<reference evidence="3" key="1">
    <citation type="submission" date="2021-01" db="EMBL/GenBank/DDBJ databases">
        <title>Modified the classification status of verrucomicrobia.</title>
        <authorList>
            <person name="Feng X."/>
        </authorList>
    </citation>
    <scope>NUCLEOTIDE SEQUENCE</scope>
    <source>
        <strain evidence="3">KCTC 22041</strain>
    </source>
</reference>
<proteinExistence type="predicted"/>
<evidence type="ECO:0000313" key="3">
    <source>
        <dbReference type="EMBL" id="MBK1881668.1"/>
    </source>
</evidence>
<feature type="region of interest" description="Disordered" evidence="1">
    <location>
        <begin position="534"/>
        <end position="554"/>
    </location>
</feature>
<dbReference type="AlphaFoldDB" id="A0A934S4C1"/>
<dbReference type="EMBL" id="JAENIJ010000005">
    <property type="protein sequence ID" value="MBK1881668.1"/>
    <property type="molecule type" value="Genomic_DNA"/>
</dbReference>
<keyword evidence="2" id="KW-1133">Transmembrane helix</keyword>
<feature type="compositionally biased region" description="Gly residues" evidence="1">
    <location>
        <begin position="805"/>
        <end position="824"/>
    </location>
</feature>
<keyword evidence="2" id="KW-0472">Membrane</keyword>
<comment type="caution">
    <text evidence="3">The sequence shown here is derived from an EMBL/GenBank/DDBJ whole genome shotgun (WGS) entry which is preliminary data.</text>
</comment>